<evidence type="ECO:0000313" key="3">
    <source>
        <dbReference type="EMBL" id="RAL67488.1"/>
    </source>
</evidence>
<dbReference type="InterPro" id="IPR057334">
    <property type="entry name" value="PH_2nd_LRR"/>
</dbReference>
<comment type="caution">
    <text evidence="3">The sequence shown here is derived from an EMBL/GenBank/DDBJ whole genome shotgun (WGS) entry which is preliminary data.</text>
</comment>
<evidence type="ECO:0000256" key="1">
    <source>
        <dbReference type="SAM" id="MobiDB-lite"/>
    </source>
</evidence>
<feature type="compositionally biased region" description="Basic residues" evidence="1">
    <location>
        <begin position="1"/>
        <end position="16"/>
    </location>
</feature>
<gene>
    <name evidence="3" type="ORF">DID88_008243</name>
</gene>
<accession>A0A395J5T0</accession>
<evidence type="ECO:0000313" key="4">
    <source>
        <dbReference type="Proteomes" id="UP000249056"/>
    </source>
</evidence>
<dbReference type="EMBL" id="QKRW01000003">
    <property type="protein sequence ID" value="RAL67488.1"/>
    <property type="molecule type" value="Genomic_DNA"/>
</dbReference>
<organism evidence="3 4">
    <name type="scientific">Monilinia fructigena</name>
    <dbReference type="NCBI Taxonomy" id="38457"/>
    <lineage>
        <taxon>Eukaryota</taxon>
        <taxon>Fungi</taxon>
        <taxon>Dikarya</taxon>
        <taxon>Ascomycota</taxon>
        <taxon>Pezizomycotina</taxon>
        <taxon>Leotiomycetes</taxon>
        <taxon>Helotiales</taxon>
        <taxon>Sclerotiniaceae</taxon>
        <taxon>Monilinia</taxon>
    </lineage>
</organism>
<dbReference type="AlphaFoldDB" id="A0A395J5T0"/>
<feature type="region of interest" description="Disordered" evidence="1">
    <location>
        <begin position="1"/>
        <end position="89"/>
    </location>
</feature>
<sequence length="343" mass="38110">MPAQAKRSRRTKKTGKRASIFNNLAAPTIHTNFENGSNNPVKSDAHSPKLRPRTLQKGRPTSIFGSLGRKSMTDVDEEREVTGTTPESPEEEYHYLAAGIINASSAVSILHHGEVQTTSSMFRKKKEYLSQASHTSAEGENRIPLGQIVTVYKMEDGRPFFTTEVVFLDEDYHGVGSIQLMLHDPKEADLWSTSIRAAAQKARLMMPEPYPERVVFRVVKRAPLAKGARSSSDDLQKLGSSVFYMVIGINRLHLIPLPDFNLPSGTAFHSKSSRNTYGLVSLVAMNVQYSDDRFELAFRTPLQQVNMLELAASATHDIAVVIFQANTVSQASMARLQLHIQRA</sequence>
<dbReference type="Proteomes" id="UP000249056">
    <property type="component" value="Unassembled WGS sequence"/>
</dbReference>
<keyword evidence="4" id="KW-1185">Reference proteome</keyword>
<proteinExistence type="predicted"/>
<dbReference type="Pfam" id="PF25353">
    <property type="entry name" value="PH_2nd_LRR"/>
    <property type="match status" value="1"/>
</dbReference>
<protein>
    <recommendedName>
        <fullName evidence="2">LRR-containing protein second PH domain-containing protein</fullName>
    </recommendedName>
</protein>
<feature type="compositionally biased region" description="Polar residues" evidence="1">
    <location>
        <begin position="29"/>
        <end position="41"/>
    </location>
</feature>
<feature type="domain" description="LRR-containing protein second PH" evidence="2">
    <location>
        <begin position="214"/>
        <end position="326"/>
    </location>
</feature>
<evidence type="ECO:0000259" key="2">
    <source>
        <dbReference type="Pfam" id="PF25353"/>
    </source>
</evidence>
<dbReference type="OrthoDB" id="120976at2759"/>
<name>A0A395J5T0_9HELO</name>
<reference evidence="3 4" key="1">
    <citation type="submission" date="2018-06" db="EMBL/GenBank/DDBJ databases">
        <title>Genome Sequence of the Brown Rot Fungal Pathogen Monilinia fructigena.</title>
        <authorList>
            <person name="Landi L."/>
            <person name="De Miccolis Angelini R.M."/>
            <person name="Pollastro S."/>
            <person name="Abate D."/>
            <person name="Faretra F."/>
            <person name="Romanazzi G."/>
        </authorList>
    </citation>
    <scope>NUCLEOTIDE SEQUENCE [LARGE SCALE GENOMIC DNA]</scope>
    <source>
        <strain evidence="3 4">Mfrg269</strain>
    </source>
</reference>